<dbReference type="InterPro" id="IPR001818">
    <property type="entry name" value="Pept_M10_metallopeptidase"/>
</dbReference>
<dbReference type="InterPro" id="IPR021190">
    <property type="entry name" value="Pept_M10A"/>
</dbReference>
<keyword evidence="6" id="KW-1133">Transmembrane helix</keyword>
<dbReference type="EnsemblBacteria" id="ABX12602">
    <property type="protein sequence ID" value="ABX12602"/>
    <property type="gene ID" value="Nmar_0706"/>
</dbReference>
<evidence type="ECO:0000256" key="5">
    <source>
        <dbReference type="SAM" id="Coils"/>
    </source>
</evidence>
<dbReference type="GO" id="GO:0004222">
    <property type="term" value="F:metalloendopeptidase activity"/>
    <property type="evidence" value="ECO:0007669"/>
    <property type="project" value="InterPro"/>
</dbReference>
<dbReference type="SUPFAM" id="SSF55486">
    <property type="entry name" value="Metalloproteases ('zincins'), catalytic domain"/>
    <property type="match status" value="1"/>
</dbReference>
<dbReference type="AlphaFoldDB" id="A9A4B3"/>
<feature type="coiled-coil region" evidence="5">
    <location>
        <begin position="23"/>
        <end position="50"/>
    </location>
</feature>
<evidence type="ECO:0000256" key="6">
    <source>
        <dbReference type="SAM" id="Phobius"/>
    </source>
</evidence>
<keyword evidence="9" id="KW-1185">Reference proteome</keyword>
<dbReference type="Proteomes" id="UP000000792">
    <property type="component" value="Chromosome"/>
</dbReference>
<dbReference type="Pfam" id="PF00413">
    <property type="entry name" value="Peptidase_M10"/>
    <property type="match status" value="1"/>
</dbReference>
<dbReference type="GeneID" id="5773125"/>
<evidence type="ECO:0000256" key="3">
    <source>
        <dbReference type="ARBA" id="ARBA00022801"/>
    </source>
</evidence>
<dbReference type="InterPro" id="IPR024079">
    <property type="entry name" value="MetalloPept_cat_dom_sf"/>
</dbReference>
<dbReference type="RefSeq" id="WP_012215089.1">
    <property type="nucleotide sequence ID" value="NC_010085.1"/>
</dbReference>
<sequence length="336" mass="37678">MVANTFAKKDYINALDEIENQQFQLLQRKAKFLQNELTKTSSQINDFEIDSLNDLTHDSSFKNNKKHNQNSLKLNFDTKIISIKHLVLFASFVFFSIMTPFLINTYFLHDDIVADAVVLESPMKTKFLIENLRGDTIDTVKSWRILDGDALNVNLINGDILTSEQHNAVLKVINSTDSILIDDHIINRGPPGSESIYFLGWAGAMEEAAKTDTAYTVPTTFNIFQSENGEGQIIINFSNLIDTDGFTGYTKSVIQDGEILKSYITIYDVDNLDASELATIVRHEFGHALGLGHSTDPEDLMAPTILTEFPYISECNVDAMRVLYNGHESGMAVCKK</sequence>
<reference evidence="8 9" key="1">
    <citation type="journal article" date="2010" name="Proc. Natl. Acad. Sci. U.S.A.">
        <title>Nitrosopumilus maritimus genome reveals unique mechanisms for nitrification and autotrophy in globally distributed marine crenarchaea.</title>
        <authorList>
            <person name="Walker C.B."/>
            <person name="de la Torre J.R."/>
            <person name="Klotz M.G."/>
            <person name="Urakawa H."/>
            <person name="Pinel N."/>
            <person name="Arp D.J."/>
            <person name="Brochier-Armanet C."/>
            <person name="Chain P.S."/>
            <person name="Chan P.P."/>
            <person name="Gollabgir A."/>
            <person name="Hemp J."/>
            <person name="Hugler M."/>
            <person name="Karr E.A."/>
            <person name="Konneke M."/>
            <person name="Shin M."/>
            <person name="Lawton T.J."/>
            <person name="Lowe T."/>
            <person name="Martens-Habbena W."/>
            <person name="Sayavedra-Soto L.A."/>
            <person name="Lang D."/>
            <person name="Sievert S.M."/>
            <person name="Rosenzweig A.C."/>
            <person name="Manning G."/>
            <person name="Stahl D.A."/>
        </authorList>
    </citation>
    <scope>NUCLEOTIDE SEQUENCE [LARGE SCALE GENOMIC DNA]</scope>
    <source>
        <strain evidence="8 9">SCM1</strain>
    </source>
</reference>
<evidence type="ECO:0000256" key="4">
    <source>
        <dbReference type="ARBA" id="ARBA00022833"/>
    </source>
</evidence>
<evidence type="ECO:0000313" key="9">
    <source>
        <dbReference type="Proteomes" id="UP000000792"/>
    </source>
</evidence>
<keyword evidence="6" id="KW-0472">Membrane</keyword>
<keyword evidence="2" id="KW-0479">Metal-binding</keyword>
<dbReference type="eggNOG" id="arCOG04994">
    <property type="taxonomic scope" value="Archaea"/>
</dbReference>
<keyword evidence="6" id="KW-0812">Transmembrane</keyword>
<dbReference type="GO" id="GO:0008270">
    <property type="term" value="F:zinc ion binding"/>
    <property type="evidence" value="ECO:0007669"/>
    <property type="project" value="InterPro"/>
</dbReference>
<keyword evidence="5" id="KW-0175">Coiled coil</keyword>
<organism evidence="8 9">
    <name type="scientific">Nitrosopumilus maritimus (strain SCM1)</name>
    <dbReference type="NCBI Taxonomy" id="436308"/>
    <lineage>
        <taxon>Archaea</taxon>
        <taxon>Nitrososphaerota</taxon>
        <taxon>Nitrososphaeria</taxon>
        <taxon>Nitrosopumilales</taxon>
        <taxon>Nitrosopumilaceae</taxon>
        <taxon>Nitrosopumilus</taxon>
    </lineage>
</organism>
<keyword evidence="1" id="KW-0645">Protease</keyword>
<dbReference type="Gene3D" id="3.40.390.10">
    <property type="entry name" value="Collagenase (Catalytic Domain)"/>
    <property type="match status" value="1"/>
</dbReference>
<dbReference type="PRINTS" id="PR00138">
    <property type="entry name" value="MATRIXIN"/>
</dbReference>
<keyword evidence="4" id="KW-0862">Zinc</keyword>
<feature type="domain" description="Peptidase M10 metallopeptidase" evidence="7">
    <location>
        <begin position="272"/>
        <end position="306"/>
    </location>
</feature>
<dbReference type="HOGENOM" id="CLU_071224_0_0_2"/>
<dbReference type="OrthoDB" id="9634at2157"/>
<evidence type="ECO:0000256" key="1">
    <source>
        <dbReference type="ARBA" id="ARBA00022670"/>
    </source>
</evidence>
<dbReference type="InParanoid" id="A9A4B3"/>
<dbReference type="STRING" id="436308.Nmar_0706"/>
<name>A9A4B3_NITMS</name>
<dbReference type="KEGG" id="nmr:Nmar_0706"/>
<evidence type="ECO:0000313" key="8">
    <source>
        <dbReference type="EMBL" id="ABX12602.1"/>
    </source>
</evidence>
<dbReference type="GO" id="GO:0031012">
    <property type="term" value="C:extracellular matrix"/>
    <property type="evidence" value="ECO:0007669"/>
    <property type="project" value="InterPro"/>
</dbReference>
<dbReference type="GO" id="GO:0006508">
    <property type="term" value="P:proteolysis"/>
    <property type="evidence" value="ECO:0007669"/>
    <property type="project" value="UniProtKB-KW"/>
</dbReference>
<proteinExistence type="predicted"/>
<keyword evidence="3" id="KW-0378">Hydrolase</keyword>
<evidence type="ECO:0000256" key="2">
    <source>
        <dbReference type="ARBA" id="ARBA00022723"/>
    </source>
</evidence>
<gene>
    <name evidence="8" type="ordered locus">Nmar_0706</name>
</gene>
<accession>A9A4B3</accession>
<evidence type="ECO:0000259" key="7">
    <source>
        <dbReference type="Pfam" id="PF00413"/>
    </source>
</evidence>
<protein>
    <submittedName>
        <fullName evidence="8">Peptidase M10A and M12B matrixin and adamalysin</fullName>
    </submittedName>
</protein>
<dbReference type="EMBL" id="CP000866">
    <property type="protein sequence ID" value="ABX12602.1"/>
    <property type="molecule type" value="Genomic_DNA"/>
</dbReference>
<feature type="transmembrane region" description="Helical" evidence="6">
    <location>
        <begin position="86"/>
        <end position="108"/>
    </location>
</feature>